<dbReference type="EMBL" id="LFZO01000079">
    <property type="protein sequence ID" value="KXT14557.1"/>
    <property type="molecule type" value="Genomic_DNA"/>
</dbReference>
<feature type="compositionally biased region" description="Polar residues" evidence="1">
    <location>
        <begin position="41"/>
        <end position="56"/>
    </location>
</feature>
<evidence type="ECO:0000313" key="3">
    <source>
        <dbReference type="Proteomes" id="UP000073492"/>
    </source>
</evidence>
<name>A0A139IIF0_9PEZI</name>
<keyword evidence="3" id="KW-1185">Reference proteome</keyword>
<proteinExistence type="predicted"/>
<reference evidence="2 3" key="1">
    <citation type="submission" date="2015-07" db="EMBL/GenBank/DDBJ databases">
        <title>Comparative genomics of the Sigatoka disease complex on banana suggests a link between parallel evolutionary changes in Pseudocercospora fijiensis and Pseudocercospora eumusae and increased virulence on the banana host.</title>
        <authorList>
            <person name="Chang T.-C."/>
            <person name="Salvucci A."/>
            <person name="Crous P.W."/>
            <person name="Stergiopoulos I."/>
        </authorList>
    </citation>
    <scope>NUCLEOTIDE SEQUENCE [LARGE SCALE GENOMIC DNA]</scope>
    <source>
        <strain evidence="2 3">CBS 116634</strain>
    </source>
</reference>
<evidence type="ECO:0000256" key="1">
    <source>
        <dbReference type="SAM" id="MobiDB-lite"/>
    </source>
</evidence>
<feature type="region of interest" description="Disordered" evidence="1">
    <location>
        <begin position="41"/>
        <end position="64"/>
    </location>
</feature>
<accession>A0A139IIF0</accession>
<protein>
    <submittedName>
        <fullName evidence="2">Uncharacterized protein</fullName>
    </submittedName>
</protein>
<gene>
    <name evidence="2" type="ORF">AC579_9145</name>
</gene>
<dbReference type="Proteomes" id="UP000073492">
    <property type="component" value="Unassembled WGS sequence"/>
</dbReference>
<dbReference type="AlphaFoldDB" id="A0A139IIF0"/>
<sequence>MAAQRLFDIAELAENGIVRLPMEQIFIDGRVSKQWRDTIDGSPSVQQKLSLRSAQESPDHGSAWGRKVVIGDTEQHNPGGVSVDVNISTECNGRAGVECELFTPAVHSL</sequence>
<dbReference type="OrthoDB" id="3800738at2759"/>
<organism evidence="2 3">
    <name type="scientific">Pseudocercospora musae</name>
    <dbReference type="NCBI Taxonomy" id="113226"/>
    <lineage>
        <taxon>Eukaryota</taxon>
        <taxon>Fungi</taxon>
        <taxon>Dikarya</taxon>
        <taxon>Ascomycota</taxon>
        <taxon>Pezizomycotina</taxon>
        <taxon>Dothideomycetes</taxon>
        <taxon>Dothideomycetidae</taxon>
        <taxon>Mycosphaerellales</taxon>
        <taxon>Mycosphaerellaceae</taxon>
        <taxon>Pseudocercospora</taxon>
    </lineage>
</organism>
<evidence type="ECO:0000313" key="2">
    <source>
        <dbReference type="EMBL" id="KXT14557.1"/>
    </source>
</evidence>
<comment type="caution">
    <text evidence="2">The sequence shown here is derived from an EMBL/GenBank/DDBJ whole genome shotgun (WGS) entry which is preliminary data.</text>
</comment>